<evidence type="ECO:0000256" key="1">
    <source>
        <dbReference type="SAM" id="MobiDB-lite"/>
    </source>
</evidence>
<dbReference type="EMBL" id="JARKIB010000060">
    <property type="protein sequence ID" value="KAJ7752161.1"/>
    <property type="molecule type" value="Genomic_DNA"/>
</dbReference>
<feature type="compositionally biased region" description="Low complexity" evidence="1">
    <location>
        <begin position="369"/>
        <end position="388"/>
    </location>
</feature>
<proteinExistence type="predicted"/>
<feature type="region of interest" description="Disordered" evidence="1">
    <location>
        <begin position="334"/>
        <end position="393"/>
    </location>
</feature>
<feature type="region of interest" description="Disordered" evidence="1">
    <location>
        <begin position="45"/>
        <end position="93"/>
    </location>
</feature>
<keyword evidence="3" id="KW-1185">Reference proteome</keyword>
<dbReference type="AlphaFoldDB" id="A0AAD7IY40"/>
<reference evidence="2" key="1">
    <citation type="submission" date="2023-03" db="EMBL/GenBank/DDBJ databases">
        <title>Massive genome expansion in bonnet fungi (Mycena s.s.) driven by repeated elements and novel gene families across ecological guilds.</title>
        <authorList>
            <consortium name="Lawrence Berkeley National Laboratory"/>
            <person name="Harder C.B."/>
            <person name="Miyauchi S."/>
            <person name="Viragh M."/>
            <person name="Kuo A."/>
            <person name="Thoen E."/>
            <person name="Andreopoulos B."/>
            <person name="Lu D."/>
            <person name="Skrede I."/>
            <person name="Drula E."/>
            <person name="Henrissat B."/>
            <person name="Morin E."/>
            <person name="Kohler A."/>
            <person name="Barry K."/>
            <person name="LaButti K."/>
            <person name="Morin E."/>
            <person name="Salamov A."/>
            <person name="Lipzen A."/>
            <person name="Mereny Z."/>
            <person name="Hegedus B."/>
            <person name="Baldrian P."/>
            <person name="Stursova M."/>
            <person name="Weitz H."/>
            <person name="Taylor A."/>
            <person name="Grigoriev I.V."/>
            <person name="Nagy L.G."/>
            <person name="Martin F."/>
            <person name="Kauserud H."/>
        </authorList>
    </citation>
    <scope>NUCLEOTIDE SEQUENCE</scope>
    <source>
        <strain evidence="2">CBHHK182m</strain>
    </source>
</reference>
<sequence>MPGGRPRLDPDTKQEHCIAARTRYEDKNVEKRREKARLQMQHKRATIAASDYHTQRKYRDQAAAASERYRDRKAADERAESARRLKSKKLARKKEADALRQAALKLAAELVKTKPQDISSPKNSARKTSRRSSATDTFNAPTRIIVPSSLAARSYRANAASVTWTIAQVVLAYAWSPWTGLSMRAGTSTLPARHAASTIARVVLSLSRFRRSLSPTRLVVGLTAVFAWGFGCRAFRALYTQFLVFSMFLSNSPPSYGAAPWPSTPRYMPAAGFENMNLEGYAGTFYAVLTDDWQGFAISKLKMQRSIFASLKTRFLRATTWSAEGWSSFKTKWYSTPPSSPSSTVLSVSRSPSPSECSISRSPSPPSSTPHSNSPSPSPSTTESFTSPASPPRITDVLTREELAELAAFRPGPGPISPRRLQQQFVRVLGPEAATPPNYNNEDDGDVPPRKPSRRMRHGVEQPEPVQTYHDAAHSPPCQAHVHAFYAVSGLNCVFRNRERAIAAWRATPDADFFFNDDEDAVWEFLRGG</sequence>
<organism evidence="2 3">
    <name type="scientific">Mycena metata</name>
    <dbReference type="NCBI Taxonomy" id="1033252"/>
    <lineage>
        <taxon>Eukaryota</taxon>
        <taxon>Fungi</taxon>
        <taxon>Dikarya</taxon>
        <taxon>Basidiomycota</taxon>
        <taxon>Agaricomycotina</taxon>
        <taxon>Agaricomycetes</taxon>
        <taxon>Agaricomycetidae</taxon>
        <taxon>Agaricales</taxon>
        <taxon>Marasmiineae</taxon>
        <taxon>Mycenaceae</taxon>
        <taxon>Mycena</taxon>
    </lineage>
</organism>
<protein>
    <submittedName>
        <fullName evidence="2">Uncharacterized protein</fullName>
    </submittedName>
</protein>
<evidence type="ECO:0000313" key="3">
    <source>
        <dbReference type="Proteomes" id="UP001215598"/>
    </source>
</evidence>
<comment type="caution">
    <text evidence="2">The sequence shown here is derived from an EMBL/GenBank/DDBJ whole genome shotgun (WGS) entry which is preliminary data.</text>
</comment>
<feature type="region of interest" description="Disordered" evidence="1">
    <location>
        <begin position="432"/>
        <end position="457"/>
    </location>
</feature>
<dbReference type="Proteomes" id="UP001215598">
    <property type="component" value="Unassembled WGS sequence"/>
</dbReference>
<accession>A0AAD7IY40</accession>
<name>A0AAD7IY40_9AGAR</name>
<feature type="compositionally biased region" description="Low complexity" evidence="1">
    <location>
        <begin position="335"/>
        <end position="362"/>
    </location>
</feature>
<gene>
    <name evidence="2" type="ORF">B0H16DRAFT_1460130</name>
</gene>
<evidence type="ECO:0000313" key="2">
    <source>
        <dbReference type="EMBL" id="KAJ7752161.1"/>
    </source>
</evidence>
<feature type="compositionally biased region" description="Basic and acidic residues" evidence="1">
    <location>
        <begin position="67"/>
        <end position="83"/>
    </location>
</feature>
<feature type="region of interest" description="Disordered" evidence="1">
    <location>
        <begin position="113"/>
        <end position="136"/>
    </location>
</feature>